<dbReference type="PANTHER" id="PTHR30204">
    <property type="entry name" value="REDOX-CYCLING DRUG-SENSING TRANSCRIPTIONAL ACTIVATOR SOXR"/>
    <property type="match status" value="1"/>
</dbReference>
<dbReference type="Pfam" id="PF13411">
    <property type="entry name" value="MerR_1"/>
    <property type="match status" value="1"/>
</dbReference>
<keyword evidence="4" id="KW-1185">Reference proteome</keyword>
<comment type="caution">
    <text evidence="3">The sequence shown here is derived from an EMBL/GenBank/DDBJ whole genome shotgun (WGS) entry which is preliminary data.</text>
</comment>
<dbReference type="Gene3D" id="1.10.1660.10">
    <property type="match status" value="1"/>
</dbReference>
<dbReference type="CDD" id="cd01106">
    <property type="entry name" value="HTH_TipAL-Mta"/>
    <property type="match status" value="1"/>
</dbReference>
<gene>
    <name evidence="3" type="ORF">FHS29_006742</name>
</gene>
<evidence type="ECO:0000259" key="2">
    <source>
        <dbReference type="PROSITE" id="PS50937"/>
    </source>
</evidence>
<dbReference type="InterPro" id="IPR047057">
    <property type="entry name" value="MerR_fam"/>
</dbReference>
<dbReference type="EMBL" id="JACHJN010000014">
    <property type="protein sequence ID" value="MBB5960119.1"/>
    <property type="molecule type" value="Genomic_DNA"/>
</dbReference>
<dbReference type="AlphaFoldDB" id="A0A841CS41"/>
<accession>A0A841CS41</accession>
<dbReference type="PROSITE" id="PS50937">
    <property type="entry name" value="HTH_MERR_2"/>
    <property type="match status" value="1"/>
</dbReference>
<dbReference type="PROSITE" id="PS00552">
    <property type="entry name" value="HTH_MERR_1"/>
    <property type="match status" value="1"/>
</dbReference>
<dbReference type="Proteomes" id="UP000547510">
    <property type="component" value="Unassembled WGS sequence"/>
</dbReference>
<name>A0A841CS41_9PSEU</name>
<dbReference type="GO" id="GO:0003677">
    <property type="term" value="F:DNA binding"/>
    <property type="evidence" value="ECO:0007669"/>
    <property type="project" value="UniProtKB-KW"/>
</dbReference>
<protein>
    <submittedName>
        <fullName evidence="3">DNA-binding transcriptional MerR regulator</fullName>
    </submittedName>
</protein>
<dbReference type="GO" id="GO:0003700">
    <property type="term" value="F:DNA-binding transcription factor activity"/>
    <property type="evidence" value="ECO:0007669"/>
    <property type="project" value="InterPro"/>
</dbReference>
<dbReference type="SUPFAM" id="SSF46955">
    <property type="entry name" value="Putative DNA-binding domain"/>
    <property type="match status" value="1"/>
</dbReference>
<dbReference type="SMART" id="SM00422">
    <property type="entry name" value="HTH_MERR"/>
    <property type="match status" value="1"/>
</dbReference>
<sequence>MTGTEHLKQPRWSVGALAKVTGLTVRTLHHYDELGLLRPSERTHSGHRRYTEPDLRRLYQIRLLRRLGMSLEEIGEVLADPSHGPLREVLSGHLEQLDDQMWRLEALRRQTRGLLDQLDGPPQQDSGSLLSLLGCTGIFDEYLSEEQREFLDRQAEGLGEVGRKELDAEWPQVLAGIIAHYRADTPVDDREVQELGRRLAGVGRDFAGGDPAILRSMSTFFREHGHGVLRDVLPDQPLADLGDGLWDYVSRVHSAAR</sequence>
<dbReference type="PANTHER" id="PTHR30204:SF90">
    <property type="entry name" value="HTH-TYPE TRANSCRIPTIONAL ACTIVATOR MTA"/>
    <property type="match status" value="1"/>
</dbReference>
<organism evidence="3 4">
    <name type="scientific">Saccharothrix tamanrassetensis</name>
    <dbReference type="NCBI Taxonomy" id="1051531"/>
    <lineage>
        <taxon>Bacteria</taxon>
        <taxon>Bacillati</taxon>
        <taxon>Actinomycetota</taxon>
        <taxon>Actinomycetes</taxon>
        <taxon>Pseudonocardiales</taxon>
        <taxon>Pseudonocardiaceae</taxon>
        <taxon>Saccharothrix</taxon>
    </lineage>
</organism>
<evidence type="ECO:0000256" key="1">
    <source>
        <dbReference type="ARBA" id="ARBA00023125"/>
    </source>
</evidence>
<dbReference type="InterPro" id="IPR009061">
    <property type="entry name" value="DNA-bd_dom_put_sf"/>
</dbReference>
<proteinExistence type="predicted"/>
<evidence type="ECO:0000313" key="3">
    <source>
        <dbReference type="EMBL" id="MBB5960119.1"/>
    </source>
</evidence>
<dbReference type="PRINTS" id="PR00040">
    <property type="entry name" value="HTHMERR"/>
</dbReference>
<keyword evidence="1 3" id="KW-0238">DNA-binding</keyword>
<evidence type="ECO:0000313" key="4">
    <source>
        <dbReference type="Proteomes" id="UP000547510"/>
    </source>
</evidence>
<dbReference type="InterPro" id="IPR000551">
    <property type="entry name" value="MerR-type_HTH_dom"/>
</dbReference>
<feature type="domain" description="HTH merR-type" evidence="2">
    <location>
        <begin position="11"/>
        <end position="80"/>
    </location>
</feature>
<reference evidence="3 4" key="1">
    <citation type="submission" date="2020-08" db="EMBL/GenBank/DDBJ databases">
        <title>Genomic Encyclopedia of Type Strains, Phase III (KMG-III): the genomes of soil and plant-associated and newly described type strains.</title>
        <authorList>
            <person name="Whitman W."/>
        </authorList>
    </citation>
    <scope>NUCLEOTIDE SEQUENCE [LARGE SCALE GENOMIC DNA]</scope>
    <source>
        <strain evidence="3 4">CECT 8640</strain>
    </source>
</reference>
<dbReference type="RefSeq" id="WP_184697971.1">
    <property type="nucleotide sequence ID" value="NZ_JACHJN010000014.1"/>
</dbReference>